<dbReference type="EMBL" id="FOTY01000001">
    <property type="protein sequence ID" value="SFL49313.1"/>
    <property type="molecule type" value="Genomic_DNA"/>
</dbReference>
<proteinExistence type="predicted"/>
<dbReference type="AlphaFoldDB" id="A0A1I4I5K3"/>
<protein>
    <submittedName>
        <fullName evidence="2">Uncharacterized protein</fullName>
    </submittedName>
</protein>
<sequence>MYTFAAVAAVIFVCGFLIARVVNVFWNASSIARDVIVTFFQGLALAGVIMIWKLL</sequence>
<feature type="transmembrane region" description="Helical" evidence="1">
    <location>
        <begin position="35"/>
        <end position="54"/>
    </location>
</feature>
<evidence type="ECO:0000313" key="3">
    <source>
        <dbReference type="Proteomes" id="UP000199668"/>
    </source>
</evidence>
<dbReference type="Proteomes" id="UP000199668">
    <property type="component" value="Unassembled WGS sequence"/>
</dbReference>
<evidence type="ECO:0000313" key="2">
    <source>
        <dbReference type="EMBL" id="SFL49313.1"/>
    </source>
</evidence>
<reference evidence="2 3" key="1">
    <citation type="submission" date="2016-10" db="EMBL/GenBank/DDBJ databases">
        <authorList>
            <person name="de Groot N.N."/>
        </authorList>
    </citation>
    <scope>NUCLEOTIDE SEQUENCE [LARGE SCALE GENOMIC DNA]</scope>
    <source>
        <strain evidence="2 3">CGMCC 1.6134</strain>
    </source>
</reference>
<name>A0A1I4I5K3_9BACI</name>
<gene>
    <name evidence="2" type="ORF">SAMN04488054_101219</name>
</gene>
<keyword evidence="1" id="KW-1133">Transmembrane helix</keyword>
<keyword evidence="3" id="KW-1185">Reference proteome</keyword>
<evidence type="ECO:0000256" key="1">
    <source>
        <dbReference type="SAM" id="Phobius"/>
    </source>
</evidence>
<keyword evidence="1" id="KW-0472">Membrane</keyword>
<keyword evidence="1" id="KW-0812">Transmembrane</keyword>
<accession>A0A1I4I5K3</accession>
<dbReference type="RefSeq" id="WP_177195375.1">
    <property type="nucleotide sequence ID" value="NZ_FOTY01000001.1"/>
</dbReference>
<organism evidence="2 3">
    <name type="scientific">Salibacterium qingdaonense</name>
    <dbReference type="NCBI Taxonomy" id="266892"/>
    <lineage>
        <taxon>Bacteria</taxon>
        <taxon>Bacillati</taxon>
        <taxon>Bacillota</taxon>
        <taxon>Bacilli</taxon>
        <taxon>Bacillales</taxon>
        <taxon>Bacillaceae</taxon>
    </lineage>
</organism>